<evidence type="ECO:0000313" key="6">
    <source>
        <dbReference type="EMBL" id="GIG05082.1"/>
    </source>
</evidence>
<evidence type="ECO:0000256" key="4">
    <source>
        <dbReference type="SAM" id="MobiDB-lite"/>
    </source>
</evidence>
<dbReference type="InterPro" id="IPR010982">
    <property type="entry name" value="Lambda_DNA-bd_dom_sf"/>
</dbReference>
<feature type="region of interest" description="Disordered" evidence="4">
    <location>
        <begin position="1"/>
        <end position="27"/>
    </location>
</feature>
<reference evidence="6 7" key="1">
    <citation type="submission" date="2021-01" db="EMBL/GenBank/DDBJ databases">
        <title>Whole genome shotgun sequence of Catellatospora coxensis NBRC 107359.</title>
        <authorList>
            <person name="Komaki H."/>
            <person name="Tamura T."/>
        </authorList>
    </citation>
    <scope>NUCLEOTIDE SEQUENCE [LARGE SCALE GENOMIC DNA]</scope>
    <source>
        <strain evidence="6 7">NBRC 107359</strain>
    </source>
</reference>
<dbReference type="InterPro" id="IPR000843">
    <property type="entry name" value="HTH_LacI"/>
</dbReference>
<accession>A0A8J3KLC6</accession>
<name>A0A8J3KLC6_9ACTN</name>
<dbReference type="Pfam" id="PF00356">
    <property type="entry name" value="LacI"/>
    <property type="match status" value="1"/>
</dbReference>
<protein>
    <recommendedName>
        <fullName evidence="5">HTH lacI-type domain-containing protein</fullName>
    </recommendedName>
</protein>
<keyword evidence="2" id="KW-0238">DNA-binding</keyword>
<evidence type="ECO:0000313" key="7">
    <source>
        <dbReference type="Proteomes" id="UP000630887"/>
    </source>
</evidence>
<evidence type="ECO:0000256" key="2">
    <source>
        <dbReference type="ARBA" id="ARBA00023125"/>
    </source>
</evidence>
<dbReference type="Gene3D" id="1.10.260.40">
    <property type="entry name" value="lambda repressor-like DNA-binding domains"/>
    <property type="match status" value="1"/>
</dbReference>
<feature type="domain" description="HTH lacI-type" evidence="5">
    <location>
        <begin position="30"/>
        <end position="86"/>
    </location>
</feature>
<evidence type="ECO:0000256" key="1">
    <source>
        <dbReference type="ARBA" id="ARBA00023015"/>
    </source>
</evidence>
<sequence length="188" mass="20268">MSSRRSLDQRMDASGSGAPNTVTTTGGGMTRLADVARQAGVSESTVSRVVNNKPGIHPATRQAVTAAVEALGYQSREDLHERRDRLVGMITPELENPIFSRFARAMGAALIQQGYTPALHTLAPGGPGEDGHVKTLLQRGASGIIFVSGLHADVTEDRDRYRDLVGRSLPMAYRERGHARRRGGLRIV</sequence>
<dbReference type="AlphaFoldDB" id="A0A8J3KLC6"/>
<dbReference type="CDD" id="cd01392">
    <property type="entry name" value="HTH_LacI"/>
    <property type="match status" value="1"/>
</dbReference>
<dbReference type="GO" id="GO:0003700">
    <property type="term" value="F:DNA-binding transcription factor activity"/>
    <property type="evidence" value="ECO:0007669"/>
    <property type="project" value="TreeGrafter"/>
</dbReference>
<keyword evidence="3" id="KW-0804">Transcription</keyword>
<dbReference type="Proteomes" id="UP000630887">
    <property type="component" value="Unassembled WGS sequence"/>
</dbReference>
<dbReference type="PROSITE" id="PS50932">
    <property type="entry name" value="HTH_LACI_2"/>
    <property type="match status" value="1"/>
</dbReference>
<gene>
    <name evidence="6" type="ORF">Cco03nite_17820</name>
</gene>
<dbReference type="PANTHER" id="PTHR30146">
    <property type="entry name" value="LACI-RELATED TRANSCRIPTIONAL REPRESSOR"/>
    <property type="match status" value="1"/>
</dbReference>
<dbReference type="PRINTS" id="PR00036">
    <property type="entry name" value="HTHLACI"/>
</dbReference>
<keyword evidence="1" id="KW-0805">Transcription regulation</keyword>
<dbReference type="GO" id="GO:0000976">
    <property type="term" value="F:transcription cis-regulatory region binding"/>
    <property type="evidence" value="ECO:0007669"/>
    <property type="project" value="TreeGrafter"/>
</dbReference>
<dbReference type="EMBL" id="BONI01000011">
    <property type="protein sequence ID" value="GIG05082.1"/>
    <property type="molecule type" value="Genomic_DNA"/>
</dbReference>
<dbReference type="Gene3D" id="3.40.50.2300">
    <property type="match status" value="1"/>
</dbReference>
<proteinExistence type="predicted"/>
<dbReference type="SMART" id="SM00354">
    <property type="entry name" value="HTH_LACI"/>
    <property type="match status" value="1"/>
</dbReference>
<dbReference type="SUPFAM" id="SSF53822">
    <property type="entry name" value="Periplasmic binding protein-like I"/>
    <property type="match status" value="1"/>
</dbReference>
<dbReference type="InterPro" id="IPR028082">
    <property type="entry name" value="Peripla_BP_I"/>
</dbReference>
<dbReference type="SUPFAM" id="SSF47413">
    <property type="entry name" value="lambda repressor-like DNA-binding domains"/>
    <property type="match status" value="1"/>
</dbReference>
<evidence type="ECO:0000259" key="5">
    <source>
        <dbReference type="PROSITE" id="PS50932"/>
    </source>
</evidence>
<evidence type="ECO:0000256" key="3">
    <source>
        <dbReference type="ARBA" id="ARBA00023163"/>
    </source>
</evidence>
<comment type="caution">
    <text evidence="6">The sequence shown here is derived from an EMBL/GenBank/DDBJ whole genome shotgun (WGS) entry which is preliminary data.</text>
</comment>
<dbReference type="PANTHER" id="PTHR30146:SF153">
    <property type="entry name" value="LACTOSE OPERON REPRESSOR"/>
    <property type="match status" value="1"/>
</dbReference>
<keyword evidence="7" id="KW-1185">Reference proteome</keyword>
<organism evidence="6 7">
    <name type="scientific">Catellatospora coxensis</name>
    <dbReference type="NCBI Taxonomy" id="310354"/>
    <lineage>
        <taxon>Bacteria</taxon>
        <taxon>Bacillati</taxon>
        <taxon>Actinomycetota</taxon>
        <taxon>Actinomycetes</taxon>
        <taxon>Micromonosporales</taxon>
        <taxon>Micromonosporaceae</taxon>
        <taxon>Catellatospora</taxon>
    </lineage>
</organism>
<dbReference type="RefSeq" id="WP_239167225.1">
    <property type="nucleotide sequence ID" value="NZ_BAAALC010000016.1"/>
</dbReference>
<dbReference type="PROSITE" id="PS00356">
    <property type="entry name" value="HTH_LACI_1"/>
    <property type="match status" value="1"/>
</dbReference>
<feature type="compositionally biased region" description="Basic and acidic residues" evidence="4">
    <location>
        <begin position="1"/>
        <end position="11"/>
    </location>
</feature>